<keyword evidence="3" id="KW-0539">Nucleus</keyword>
<dbReference type="Gene3D" id="3.30.70.330">
    <property type="match status" value="1"/>
</dbReference>
<evidence type="ECO:0000256" key="5">
    <source>
        <dbReference type="SAM" id="MobiDB-lite"/>
    </source>
</evidence>
<feature type="region of interest" description="Disordered" evidence="5">
    <location>
        <begin position="89"/>
        <end position="132"/>
    </location>
</feature>
<dbReference type="InterPro" id="IPR035979">
    <property type="entry name" value="RBD_domain_sf"/>
</dbReference>
<evidence type="ECO:0000313" key="8">
    <source>
        <dbReference type="Proteomes" id="UP001163046"/>
    </source>
</evidence>
<protein>
    <recommendedName>
        <fullName evidence="6">RRM domain-containing protein</fullName>
    </recommendedName>
</protein>
<dbReference type="SMART" id="SM00360">
    <property type="entry name" value="RRM"/>
    <property type="match status" value="1"/>
</dbReference>
<feature type="compositionally biased region" description="Polar residues" evidence="5">
    <location>
        <begin position="222"/>
        <end position="235"/>
    </location>
</feature>
<sequence length="245" mass="27591">MAAFIERDERCIFIGNLDGRVTEEILWELFLQAGPLDAVHIPKDKETGKIKTFGFVSFSHEVSVRYAIDLMNGINLYGRALTVKLAQQNTNSPGNQSPSISGLTPLRMPLFDNRNGQSSPHSSPLPLMTTPSPARSENVNPFQARYSMGAQWDRQPLFDNRSGQTSPHSSPLPFMTTPSPSRNEIDTNFQGRHPMGRNQWDMMSPYQQNGLRDIQGRLIPQSGRSPSPQFLPPQSNRRHFRPSFL</sequence>
<feature type="domain" description="RRM" evidence="6">
    <location>
        <begin position="10"/>
        <end position="88"/>
    </location>
</feature>
<dbReference type="SUPFAM" id="SSF54928">
    <property type="entry name" value="RNA-binding domain, RBD"/>
    <property type="match status" value="1"/>
</dbReference>
<dbReference type="GO" id="GO:0000381">
    <property type="term" value="P:regulation of alternative mRNA splicing, via spliceosome"/>
    <property type="evidence" value="ECO:0007669"/>
    <property type="project" value="TreeGrafter"/>
</dbReference>
<dbReference type="InterPro" id="IPR052285">
    <property type="entry name" value="NEXT_complex_subunit"/>
</dbReference>
<dbReference type="GO" id="GO:0005654">
    <property type="term" value="C:nucleoplasm"/>
    <property type="evidence" value="ECO:0007669"/>
    <property type="project" value="UniProtKB-SubCell"/>
</dbReference>
<dbReference type="PANTHER" id="PTHR13798:SF11">
    <property type="entry name" value="RNA-BINDING PROTEIN 7-RELATED"/>
    <property type="match status" value="1"/>
</dbReference>
<feature type="compositionally biased region" description="Polar residues" evidence="5">
    <location>
        <begin position="89"/>
        <end position="102"/>
    </location>
</feature>
<dbReference type="PROSITE" id="PS50102">
    <property type="entry name" value="RRM"/>
    <property type="match status" value="1"/>
</dbReference>
<dbReference type="InterPro" id="IPR000504">
    <property type="entry name" value="RRM_dom"/>
</dbReference>
<dbReference type="InterPro" id="IPR012677">
    <property type="entry name" value="Nucleotide-bd_a/b_plait_sf"/>
</dbReference>
<evidence type="ECO:0000313" key="7">
    <source>
        <dbReference type="EMBL" id="KAJ7330686.1"/>
    </source>
</evidence>
<accession>A0A9W9YB99</accession>
<dbReference type="Pfam" id="PF00076">
    <property type="entry name" value="RRM_1"/>
    <property type="match status" value="1"/>
</dbReference>
<comment type="subcellular location">
    <subcellularLocation>
        <location evidence="1">Nucleus</location>
        <location evidence="1">Nucleoplasm</location>
    </subcellularLocation>
</comment>
<comment type="caution">
    <text evidence="7">The sequence shown here is derived from an EMBL/GenBank/DDBJ whole genome shotgun (WGS) entry which is preliminary data.</text>
</comment>
<dbReference type="OrthoDB" id="407442at2759"/>
<evidence type="ECO:0000256" key="2">
    <source>
        <dbReference type="ARBA" id="ARBA00022884"/>
    </source>
</evidence>
<dbReference type="CDD" id="cd12336">
    <property type="entry name" value="RRM_RBM7_like"/>
    <property type="match status" value="1"/>
</dbReference>
<keyword evidence="2 4" id="KW-0694">RNA-binding</keyword>
<dbReference type="EMBL" id="MU827792">
    <property type="protein sequence ID" value="KAJ7330686.1"/>
    <property type="molecule type" value="Genomic_DNA"/>
</dbReference>
<reference evidence="7" key="1">
    <citation type="submission" date="2023-01" db="EMBL/GenBank/DDBJ databases">
        <title>Genome assembly of the deep-sea coral Lophelia pertusa.</title>
        <authorList>
            <person name="Herrera S."/>
            <person name="Cordes E."/>
        </authorList>
    </citation>
    <scope>NUCLEOTIDE SEQUENCE</scope>
    <source>
        <strain evidence="7">USNM1676648</strain>
        <tissue evidence="7">Polyp</tissue>
    </source>
</reference>
<name>A0A9W9YB99_9CNID</name>
<keyword evidence="8" id="KW-1185">Reference proteome</keyword>
<feature type="region of interest" description="Disordered" evidence="5">
    <location>
        <begin position="157"/>
        <end position="183"/>
    </location>
</feature>
<dbReference type="Proteomes" id="UP001163046">
    <property type="component" value="Unassembled WGS sequence"/>
</dbReference>
<feature type="compositionally biased region" description="Basic residues" evidence="5">
    <location>
        <begin position="236"/>
        <end position="245"/>
    </location>
</feature>
<evidence type="ECO:0000259" key="6">
    <source>
        <dbReference type="PROSITE" id="PS50102"/>
    </source>
</evidence>
<evidence type="ECO:0000256" key="1">
    <source>
        <dbReference type="ARBA" id="ARBA00004642"/>
    </source>
</evidence>
<feature type="region of interest" description="Disordered" evidence="5">
    <location>
        <begin position="217"/>
        <end position="245"/>
    </location>
</feature>
<evidence type="ECO:0000256" key="4">
    <source>
        <dbReference type="PROSITE-ProRule" id="PRU00176"/>
    </source>
</evidence>
<evidence type="ECO:0000256" key="3">
    <source>
        <dbReference type="ARBA" id="ARBA00023242"/>
    </source>
</evidence>
<dbReference type="GO" id="GO:0003727">
    <property type="term" value="F:single-stranded RNA binding"/>
    <property type="evidence" value="ECO:0007669"/>
    <property type="project" value="TreeGrafter"/>
</dbReference>
<proteinExistence type="predicted"/>
<gene>
    <name evidence="7" type="ORF">OS493_022302</name>
</gene>
<dbReference type="PANTHER" id="PTHR13798">
    <property type="entry name" value="RNA BINDING MOTIF RBM PROTEIN -RELATED"/>
    <property type="match status" value="1"/>
</dbReference>
<dbReference type="AlphaFoldDB" id="A0A9W9YB99"/>
<organism evidence="7 8">
    <name type="scientific">Desmophyllum pertusum</name>
    <dbReference type="NCBI Taxonomy" id="174260"/>
    <lineage>
        <taxon>Eukaryota</taxon>
        <taxon>Metazoa</taxon>
        <taxon>Cnidaria</taxon>
        <taxon>Anthozoa</taxon>
        <taxon>Hexacorallia</taxon>
        <taxon>Scleractinia</taxon>
        <taxon>Caryophylliina</taxon>
        <taxon>Caryophylliidae</taxon>
        <taxon>Desmophyllum</taxon>
    </lineage>
</organism>
<feature type="compositionally biased region" description="Low complexity" evidence="5">
    <location>
        <begin position="118"/>
        <end position="132"/>
    </location>
</feature>